<dbReference type="GeneID" id="45697099"/>
<sequence length="268" mass="28616">MSRWRRQRAHSLVEALVALALAAVVLAAAVALYRTQRDAYVASVDAARARDAAAVALTLVAQSVRMAGFVPLDMRMAGFAPLFGCASARAAGDAMRPACVAATDGSDGLLVRYVGDVRSTWPTADGRVTDCLGQGVGAAGDRPLVVNRYFVRQGRSAGVPELYCEGSGRPGVAQPLVEGIERLRLRYRLRGRPAWRDASALAADAWREVVAIEVCVQVRGTAPAPAGRYIDCDGISQTSRDGRRRWIARRWLSLRNTVAPVGATGANQ</sequence>
<evidence type="ECO:0000313" key="4">
    <source>
        <dbReference type="Proteomes" id="UP001056386"/>
    </source>
</evidence>
<dbReference type="EMBL" id="CP065601">
    <property type="protein sequence ID" value="QPQ94370.1"/>
    <property type="molecule type" value="Genomic_DNA"/>
</dbReference>
<dbReference type="Proteomes" id="UP001056386">
    <property type="component" value="Chromosome 1"/>
</dbReference>
<proteinExistence type="predicted"/>
<dbReference type="EMBL" id="CP099587">
    <property type="protein sequence ID" value="USS46729.1"/>
    <property type="molecule type" value="Genomic_DNA"/>
</dbReference>
<dbReference type="InterPro" id="IPR012902">
    <property type="entry name" value="N_methyl_site"/>
</dbReference>
<dbReference type="Proteomes" id="UP000594892">
    <property type="component" value="Chromosome 2"/>
</dbReference>
<keyword evidence="4" id="KW-1185">Reference proteome</keyword>
<dbReference type="Pfam" id="PF16074">
    <property type="entry name" value="PilW"/>
    <property type="match status" value="1"/>
</dbReference>
<protein>
    <submittedName>
        <fullName evidence="1">Type IV pillus assembly protein</fullName>
    </submittedName>
</protein>
<evidence type="ECO:0000313" key="2">
    <source>
        <dbReference type="EMBL" id="USS46729.1"/>
    </source>
</evidence>
<dbReference type="GO" id="GO:0043683">
    <property type="term" value="P:type IV pilus assembly"/>
    <property type="evidence" value="ECO:0007669"/>
    <property type="project" value="InterPro"/>
</dbReference>
<reference evidence="2" key="2">
    <citation type="submission" date="2022-06" db="EMBL/GenBank/DDBJ databases">
        <title>Draft genome sequence of Burkholderia glumae strain GR20004 isolated from rice panicle showing bacterial panicle blight.</title>
        <authorList>
            <person name="Choi S.Y."/>
            <person name="Lee Y.H."/>
        </authorList>
    </citation>
    <scope>NUCLEOTIDE SEQUENCE</scope>
    <source>
        <strain evidence="2">GR20004</strain>
    </source>
</reference>
<dbReference type="AlphaFoldDB" id="A0AAP9Y5B9"/>
<accession>A0AAP9Y5B9</accession>
<organism evidence="1 3">
    <name type="scientific">Burkholderia glumae</name>
    <name type="common">Pseudomonas glumae</name>
    <dbReference type="NCBI Taxonomy" id="337"/>
    <lineage>
        <taxon>Bacteria</taxon>
        <taxon>Pseudomonadati</taxon>
        <taxon>Pseudomonadota</taxon>
        <taxon>Betaproteobacteria</taxon>
        <taxon>Burkholderiales</taxon>
        <taxon>Burkholderiaceae</taxon>
        <taxon>Burkholderia</taxon>
    </lineage>
</organism>
<evidence type="ECO:0000313" key="1">
    <source>
        <dbReference type="EMBL" id="QPQ94370.1"/>
    </source>
</evidence>
<dbReference type="Pfam" id="PF07963">
    <property type="entry name" value="N_methyl"/>
    <property type="match status" value="1"/>
</dbReference>
<evidence type="ECO:0000313" key="3">
    <source>
        <dbReference type="Proteomes" id="UP000594892"/>
    </source>
</evidence>
<dbReference type="InterPro" id="IPR032092">
    <property type="entry name" value="PilW"/>
</dbReference>
<reference evidence="1 3" key="1">
    <citation type="submission" date="2020-12" db="EMBL/GenBank/DDBJ databases">
        <title>FDA dAtabase for Regulatory Grade micrObial Sequences (FDA-ARGOS): Supporting development and validation of Infectious Disease Dx tests.</title>
        <authorList>
            <person name="Minogue T."/>
            <person name="Wolcott M."/>
            <person name="Wasieloski L."/>
            <person name="Aguilar W."/>
            <person name="Moore D."/>
            <person name="Jaissle J."/>
            <person name="Tallon L."/>
            <person name="Sadzewicz L."/>
            <person name="Zhao X."/>
            <person name="Boylan J."/>
            <person name="Ott S."/>
            <person name="Bowen H."/>
            <person name="Vavikolanu K."/>
            <person name="Mehta A."/>
            <person name="Aluvathingal J."/>
            <person name="Nadendla S."/>
            <person name="Yan Y."/>
            <person name="Sichtig H."/>
        </authorList>
    </citation>
    <scope>NUCLEOTIDE SEQUENCE [LARGE SCALE GENOMIC DNA]</scope>
    <source>
        <strain evidence="1 3">FDAARGOS_949</strain>
    </source>
</reference>
<dbReference type="RefSeq" id="WP_012734765.1">
    <property type="nucleotide sequence ID" value="NZ_CP021074.1"/>
</dbReference>
<name>A0AAP9Y5B9_BURGL</name>
<gene>
    <name evidence="1" type="ORF">I6H06_19670</name>
    <name evidence="2" type="ORF">NFI99_17650</name>
</gene>